<proteinExistence type="predicted"/>
<evidence type="ECO:0000313" key="3">
    <source>
        <dbReference type="Proteomes" id="UP000027980"/>
    </source>
</evidence>
<dbReference type="HOGENOM" id="CLU_2467949_0_0_9"/>
<feature type="transmembrane region" description="Helical" evidence="1">
    <location>
        <begin position="12"/>
        <end position="45"/>
    </location>
</feature>
<keyword evidence="1" id="KW-0472">Membrane</keyword>
<sequence>MNSKGTFMRKYYGLFSLIFSFYIFFFYKFEETLTIIALFFAFYYWFEAPRGNFKIVSGLVLGALLLIVVGVIIIAVIAGLALRSLHYN</sequence>
<evidence type="ECO:0000313" key="2">
    <source>
        <dbReference type="EMBL" id="AIF65903.1"/>
    </source>
</evidence>
<evidence type="ECO:0000256" key="1">
    <source>
        <dbReference type="SAM" id="Phobius"/>
    </source>
</evidence>
<name>A0A075LNB6_9BACI</name>
<feature type="transmembrane region" description="Helical" evidence="1">
    <location>
        <begin position="57"/>
        <end position="82"/>
    </location>
</feature>
<reference evidence="2 3" key="1">
    <citation type="submission" date="2014-07" db="EMBL/GenBank/DDBJ databases">
        <title>Complete genome sequence of a moderately halophilic bacterium Terribacillus aidingensis MP602, isolated from Cryptomeria fortunei in Tianmu mountain in China.</title>
        <authorList>
            <person name="Wang Y."/>
            <person name="Lu P."/>
            <person name="Zhang L."/>
        </authorList>
    </citation>
    <scope>NUCLEOTIDE SEQUENCE [LARGE SCALE GENOMIC DNA]</scope>
    <source>
        <strain evidence="2 3">MP602</strain>
    </source>
</reference>
<dbReference type="AlphaFoldDB" id="A0A075LNB6"/>
<dbReference type="KEGG" id="tap:GZ22_04155"/>
<accession>A0A075LNB6</accession>
<dbReference type="EMBL" id="CP008876">
    <property type="protein sequence ID" value="AIF65903.1"/>
    <property type="molecule type" value="Genomic_DNA"/>
</dbReference>
<gene>
    <name evidence="2" type="ORF">GZ22_04155</name>
</gene>
<protein>
    <submittedName>
        <fullName evidence="2">Uncharacterized protein</fullName>
    </submittedName>
</protein>
<keyword evidence="1" id="KW-0812">Transmembrane</keyword>
<dbReference type="Proteomes" id="UP000027980">
    <property type="component" value="Chromosome"/>
</dbReference>
<keyword evidence="1" id="KW-1133">Transmembrane helix</keyword>
<organism evidence="2 3">
    <name type="scientific">Terribacillus saccharophilus</name>
    <dbReference type="NCBI Taxonomy" id="361277"/>
    <lineage>
        <taxon>Bacteria</taxon>
        <taxon>Bacillati</taxon>
        <taxon>Bacillota</taxon>
        <taxon>Bacilli</taxon>
        <taxon>Bacillales</taxon>
        <taxon>Bacillaceae</taxon>
        <taxon>Terribacillus</taxon>
    </lineage>
</organism>